<reference evidence="9 10" key="1">
    <citation type="submission" date="2020-08" db="EMBL/GenBank/DDBJ databases">
        <title>Sequencing the genomes of 1000 actinobacteria strains.</title>
        <authorList>
            <person name="Klenk H.-P."/>
        </authorList>
    </citation>
    <scope>NUCLEOTIDE SEQUENCE [LARGE SCALE GENOMIC DNA]</scope>
    <source>
        <strain evidence="9 10">DSM 105784</strain>
    </source>
</reference>
<organism evidence="9 10">
    <name type="scientific">Conyzicola lurida</name>
    <dbReference type="NCBI Taxonomy" id="1172621"/>
    <lineage>
        <taxon>Bacteria</taxon>
        <taxon>Bacillati</taxon>
        <taxon>Actinomycetota</taxon>
        <taxon>Actinomycetes</taxon>
        <taxon>Micrococcales</taxon>
        <taxon>Microbacteriaceae</taxon>
        <taxon>Conyzicola</taxon>
    </lineage>
</organism>
<comment type="function">
    <text evidence="2 7">Hydrolysis of 6-phosphogluconolactone to 6-phosphogluconate.</text>
</comment>
<dbReference type="PANTHER" id="PTHR11054">
    <property type="entry name" value="6-PHOSPHOGLUCONOLACTONASE"/>
    <property type="match status" value="1"/>
</dbReference>
<dbReference type="EC" id="3.1.1.31" evidence="5 7"/>
<comment type="caution">
    <text evidence="9">The sequence shown here is derived from an EMBL/GenBank/DDBJ whole genome shotgun (WGS) entry which is preliminary data.</text>
</comment>
<evidence type="ECO:0000256" key="5">
    <source>
        <dbReference type="ARBA" id="ARBA00013198"/>
    </source>
</evidence>
<dbReference type="Proteomes" id="UP000536685">
    <property type="component" value="Unassembled WGS sequence"/>
</dbReference>
<evidence type="ECO:0000256" key="3">
    <source>
        <dbReference type="ARBA" id="ARBA00004961"/>
    </source>
</evidence>
<keyword evidence="7 9" id="KW-0378">Hydrolase</keyword>
<dbReference type="InterPro" id="IPR006148">
    <property type="entry name" value="Glc/Gal-6P_isomerase"/>
</dbReference>
<dbReference type="NCBIfam" id="TIGR01198">
    <property type="entry name" value="pgl"/>
    <property type="match status" value="1"/>
</dbReference>
<dbReference type="AlphaFoldDB" id="A0A841AN52"/>
<dbReference type="GO" id="GO:0017057">
    <property type="term" value="F:6-phosphogluconolactonase activity"/>
    <property type="evidence" value="ECO:0007669"/>
    <property type="project" value="UniProtKB-UniRule"/>
</dbReference>
<dbReference type="InterPro" id="IPR037171">
    <property type="entry name" value="NagB/RpiA_transferase-like"/>
</dbReference>
<dbReference type="UniPathway" id="UPA00115">
    <property type="reaction ID" value="UER00409"/>
</dbReference>
<dbReference type="InterPro" id="IPR005900">
    <property type="entry name" value="6-phosphogluconolactonase_DevB"/>
</dbReference>
<comment type="pathway">
    <text evidence="3 7">Carbohydrate degradation; pentose phosphate pathway; D-ribulose 5-phosphate from D-glucose 6-phosphate (oxidative stage): step 2/3.</text>
</comment>
<gene>
    <name evidence="7" type="primary">pgl</name>
    <name evidence="9" type="ORF">HD599_001469</name>
</gene>
<dbReference type="EMBL" id="JACHMJ010000001">
    <property type="protein sequence ID" value="MBB5843146.1"/>
    <property type="molecule type" value="Genomic_DNA"/>
</dbReference>
<accession>A0A841AN52</accession>
<dbReference type="GO" id="GO:0005975">
    <property type="term" value="P:carbohydrate metabolic process"/>
    <property type="evidence" value="ECO:0007669"/>
    <property type="project" value="UniProtKB-UniRule"/>
</dbReference>
<evidence type="ECO:0000256" key="4">
    <source>
        <dbReference type="ARBA" id="ARBA00010662"/>
    </source>
</evidence>
<protein>
    <recommendedName>
        <fullName evidence="6 7">6-phosphogluconolactonase</fullName>
        <shortName evidence="7">6PGL</shortName>
        <ecNumber evidence="5 7">3.1.1.31</ecNumber>
    </recommendedName>
</protein>
<comment type="similarity">
    <text evidence="4 7">Belongs to the glucosamine/galactosamine-6-phosphate isomerase family. 6-phosphogluconolactonase subfamily.</text>
</comment>
<feature type="domain" description="Glucosamine/galactosamine-6-phosphate isomerase" evidence="8">
    <location>
        <begin position="3"/>
        <end position="211"/>
    </location>
</feature>
<dbReference type="CDD" id="cd01400">
    <property type="entry name" value="6PGL"/>
    <property type="match status" value="1"/>
</dbReference>
<keyword evidence="10" id="KW-1185">Reference proteome</keyword>
<evidence type="ECO:0000313" key="9">
    <source>
        <dbReference type="EMBL" id="MBB5843146.1"/>
    </source>
</evidence>
<evidence type="ECO:0000256" key="1">
    <source>
        <dbReference type="ARBA" id="ARBA00000832"/>
    </source>
</evidence>
<dbReference type="InterPro" id="IPR039104">
    <property type="entry name" value="6PGL"/>
</dbReference>
<dbReference type="SUPFAM" id="SSF100950">
    <property type="entry name" value="NagB/RpiA/CoA transferase-like"/>
    <property type="match status" value="1"/>
</dbReference>
<dbReference type="PANTHER" id="PTHR11054:SF0">
    <property type="entry name" value="6-PHOSPHOGLUCONOLACTONASE"/>
    <property type="match status" value="1"/>
</dbReference>
<name>A0A841AN52_9MICO</name>
<sequence>MTKMVDLLDEFGEATVVLTGGTMGSAVLSEINNSPARDTLDWSRVHFWWGDERWLPRGDAERNETQAREALLDHLGLDGSTIHAFPASDEGIDLDAAAEVYALELAAHAHEGATLPRFDITFLGVGPDGHVASLFPEQPGIRETEATVIAVRNAPKPPPERLSLTLPVINSSTRIWMVLAGADKASALGLSLAGASINEVPAAGVEGRRSTLYYVDREATAEVPENLTATEIFWTAADATD</sequence>
<evidence type="ECO:0000259" key="8">
    <source>
        <dbReference type="Pfam" id="PF01182"/>
    </source>
</evidence>
<dbReference type="Pfam" id="PF01182">
    <property type="entry name" value="Glucosamine_iso"/>
    <property type="match status" value="1"/>
</dbReference>
<evidence type="ECO:0000256" key="6">
    <source>
        <dbReference type="ARBA" id="ARBA00020337"/>
    </source>
</evidence>
<dbReference type="Gene3D" id="3.40.50.1360">
    <property type="match status" value="1"/>
</dbReference>
<evidence type="ECO:0000256" key="2">
    <source>
        <dbReference type="ARBA" id="ARBA00002681"/>
    </source>
</evidence>
<dbReference type="GO" id="GO:0006098">
    <property type="term" value="P:pentose-phosphate shunt"/>
    <property type="evidence" value="ECO:0007669"/>
    <property type="project" value="UniProtKB-UniPathway"/>
</dbReference>
<comment type="catalytic activity">
    <reaction evidence="1 7">
        <text>6-phospho-D-glucono-1,5-lactone + H2O = 6-phospho-D-gluconate + H(+)</text>
        <dbReference type="Rhea" id="RHEA:12556"/>
        <dbReference type="ChEBI" id="CHEBI:15377"/>
        <dbReference type="ChEBI" id="CHEBI:15378"/>
        <dbReference type="ChEBI" id="CHEBI:57955"/>
        <dbReference type="ChEBI" id="CHEBI:58759"/>
        <dbReference type="EC" id="3.1.1.31"/>
    </reaction>
</comment>
<evidence type="ECO:0000256" key="7">
    <source>
        <dbReference type="RuleBase" id="RU365095"/>
    </source>
</evidence>
<evidence type="ECO:0000313" key="10">
    <source>
        <dbReference type="Proteomes" id="UP000536685"/>
    </source>
</evidence>
<proteinExistence type="inferred from homology"/>